<feature type="transmembrane region" description="Helical" evidence="6">
    <location>
        <begin position="251"/>
        <end position="271"/>
    </location>
</feature>
<dbReference type="WBParaSite" id="GPLIN_000306400">
    <property type="protein sequence ID" value="GPLIN_000306400"/>
    <property type="gene ID" value="GPLIN_000306400"/>
</dbReference>
<dbReference type="GO" id="GO:0005886">
    <property type="term" value="C:plasma membrane"/>
    <property type="evidence" value="ECO:0007669"/>
    <property type="project" value="TreeGrafter"/>
</dbReference>
<dbReference type="GO" id="GO:0022841">
    <property type="term" value="F:potassium ion leak channel activity"/>
    <property type="evidence" value="ECO:0007669"/>
    <property type="project" value="TreeGrafter"/>
</dbReference>
<feature type="transmembrane region" description="Helical" evidence="6">
    <location>
        <begin position="158"/>
        <end position="176"/>
    </location>
</feature>
<keyword evidence="4 6" id="KW-0472">Membrane</keyword>
<dbReference type="AlphaFoldDB" id="A0A183BR28"/>
<dbReference type="InterPro" id="IPR003280">
    <property type="entry name" value="2pore_dom_K_chnl"/>
</dbReference>
<dbReference type="Gene3D" id="1.10.287.70">
    <property type="match status" value="1"/>
</dbReference>
<keyword evidence="2 6" id="KW-0812">Transmembrane</keyword>
<dbReference type="GO" id="GO:0030322">
    <property type="term" value="P:stabilization of membrane potential"/>
    <property type="evidence" value="ECO:0007669"/>
    <property type="project" value="TreeGrafter"/>
</dbReference>
<name>A0A183BR28_GLOPA</name>
<feature type="region of interest" description="Disordered" evidence="5">
    <location>
        <begin position="357"/>
        <end position="394"/>
    </location>
</feature>
<feature type="transmembrane region" description="Helical" evidence="6">
    <location>
        <begin position="229"/>
        <end position="245"/>
    </location>
</feature>
<evidence type="ECO:0000256" key="5">
    <source>
        <dbReference type="SAM" id="MobiDB-lite"/>
    </source>
</evidence>
<evidence type="ECO:0000256" key="4">
    <source>
        <dbReference type="ARBA" id="ARBA00023136"/>
    </source>
</evidence>
<evidence type="ECO:0000313" key="7">
    <source>
        <dbReference type="Proteomes" id="UP000050741"/>
    </source>
</evidence>
<dbReference type="SUPFAM" id="SSF81324">
    <property type="entry name" value="Voltage-gated potassium channels"/>
    <property type="match status" value="1"/>
</dbReference>
<protein>
    <submittedName>
        <fullName evidence="8">Ion_trans_2 domain-containing protein</fullName>
    </submittedName>
</protein>
<reference evidence="7" key="2">
    <citation type="submission" date="2014-05" db="EMBL/GenBank/DDBJ databases">
        <title>The genome and life-stage specific transcriptomes of Globodera pallida elucidate key aspects of plant parasitism by a cyst nematode.</title>
        <authorList>
            <person name="Cotton J.A."/>
            <person name="Lilley C.J."/>
            <person name="Jones L.M."/>
            <person name="Kikuchi T."/>
            <person name="Reid A.J."/>
            <person name="Thorpe P."/>
            <person name="Tsai I.J."/>
            <person name="Beasley H."/>
            <person name="Blok V."/>
            <person name="Cock P.J.A."/>
            <person name="Van den Akker S.E."/>
            <person name="Holroyd N."/>
            <person name="Hunt M."/>
            <person name="Mantelin S."/>
            <person name="Naghra H."/>
            <person name="Pain A."/>
            <person name="Palomares-Rius J.E."/>
            <person name="Zarowiecki M."/>
            <person name="Berriman M."/>
            <person name="Jones J.T."/>
            <person name="Urwin P.E."/>
        </authorList>
    </citation>
    <scope>NUCLEOTIDE SEQUENCE [LARGE SCALE GENOMIC DNA]</scope>
    <source>
        <strain evidence="7">Lindley</strain>
    </source>
</reference>
<dbReference type="Proteomes" id="UP000050741">
    <property type="component" value="Unassembled WGS sequence"/>
</dbReference>
<comment type="subcellular location">
    <subcellularLocation>
        <location evidence="1">Membrane</location>
        <topology evidence="1">Multi-pass membrane protein</topology>
    </subcellularLocation>
</comment>
<evidence type="ECO:0000256" key="6">
    <source>
        <dbReference type="SAM" id="Phobius"/>
    </source>
</evidence>
<evidence type="ECO:0000313" key="8">
    <source>
        <dbReference type="WBParaSite" id="GPLIN_000306400"/>
    </source>
</evidence>
<dbReference type="PANTHER" id="PTHR11003">
    <property type="entry name" value="POTASSIUM CHANNEL, SUBFAMILY K"/>
    <property type="match status" value="1"/>
</dbReference>
<feature type="transmembrane region" description="Helical" evidence="6">
    <location>
        <begin position="196"/>
        <end position="217"/>
    </location>
</feature>
<sequence length="394" mass="43312">MPLKLDSSFELAFRRAVFSLLLLLAHLVFSALVLSLLGQFEWAKRTVHDGKQPQALQRSRRMDFERRELISTLWAESVAARSESDWSLVANAKLDAYEQLLASESDMDGTCAAISSPSSSNPWTFPDAMRTTFLAITTMGGGVLTETVPPRLGPATKLFSAIFILFGIPLTLIHIGHCVKALNAFIDANFEKSSTFGILAVSSGVVLIAAIIVDIVLVEDEEHENESSFLDSLFAVFLAFGTISGHSLRHFSLFLLIPFSIVLLAVSGLIFSSLQRAIERCLAPYEFAFANGICGQIERAVSGARLNEEHDEEEEGEDDESEQYQNHQHQPGLQQQRTVQFEFGDCSYATDSSTNLLLTTTPFGGGRRSVVGQTIREDDEEQHSPSNVGDDADQ</sequence>
<feature type="compositionally biased region" description="Acidic residues" evidence="5">
    <location>
        <begin position="309"/>
        <end position="322"/>
    </location>
</feature>
<evidence type="ECO:0000256" key="2">
    <source>
        <dbReference type="ARBA" id="ARBA00022692"/>
    </source>
</evidence>
<evidence type="ECO:0000256" key="3">
    <source>
        <dbReference type="ARBA" id="ARBA00022989"/>
    </source>
</evidence>
<keyword evidence="7" id="KW-1185">Reference proteome</keyword>
<feature type="transmembrane region" description="Helical" evidence="6">
    <location>
        <begin position="12"/>
        <end position="37"/>
    </location>
</feature>
<evidence type="ECO:0000256" key="1">
    <source>
        <dbReference type="ARBA" id="ARBA00004141"/>
    </source>
</evidence>
<reference evidence="7" key="1">
    <citation type="submission" date="2013-12" db="EMBL/GenBank/DDBJ databases">
        <authorList>
            <person name="Aslett M."/>
        </authorList>
    </citation>
    <scope>NUCLEOTIDE SEQUENCE [LARGE SCALE GENOMIC DNA]</scope>
    <source>
        <strain evidence="7">Lindley</strain>
    </source>
</reference>
<proteinExistence type="predicted"/>
<dbReference type="GO" id="GO:0015271">
    <property type="term" value="F:outward rectifier potassium channel activity"/>
    <property type="evidence" value="ECO:0007669"/>
    <property type="project" value="TreeGrafter"/>
</dbReference>
<organism evidence="7 8">
    <name type="scientific">Globodera pallida</name>
    <name type="common">Potato cyst nematode worm</name>
    <name type="synonym">Heterodera pallida</name>
    <dbReference type="NCBI Taxonomy" id="36090"/>
    <lineage>
        <taxon>Eukaryota</taxon>
        <taxon>Metazoa</taxon>
        <taxon>Ecdysozoa</taxon>
        <taxon>Nematoda</taxon>
        <taxon>Chromadorea</taxon>
        <taxon>Rhabditida</taxon>
        <taxon>Tylenchina</taxon>
        <taxon>Tylenchomorpha</taxon>
        <taxon>Tylenchoidea</taxon>
        <taxon>Heteroderidae</taxon>
        <taxon>Heteroderinae</taxon>
        <taxon>Globodera</taxon>
    </lineage>
</organism>
<keyword evidence="3 6" id="KW-1133">Transmembrane helix</keyword>
<reference evidence="8" key="3">
    <citation type="submission" date="2016-06" db="UniProtKB">
        <authorList>
            <consortium name="WormBaseParasite"/>
        </authorList>
    </citation>
    <scope>IDENTIFICATION</scope>
</reference>
<accession>A0A183BR28</accession>
<feature type="region of interest" description="Disordered" evidence="5">
    <location>
        <begin position="306"/>
        <end position="334"/>
    </location>
</feature>
<dbReference type="PANTHER" id="PTHR11003:SF150">
    <property type="entry name" value="PROTEIN CBG08159"/>
    <property type="match status" value="1"/>
</dbReference>
<feature type="compositionally biased region" description="Low complexity" evidence="5">
    <location>
        <begin position="323"/>
        <end position="334"/>
    </location>
</feature>